<dbReference type="PANTHER" id="PTHR42879:SF6">
    <property type="entry name" value="NADPH-DEPENDENT REDUCTASE BACG"/>
    <property type="match status" value="1"/>
</dbReference>
<dbReference type="SUPFAM" id="SSF51735">
    <property type="entry name" value="NAD(P)-binding Rossmann-fold domains"/>
    <property type="match status" value="1"/>
</dbReference>
<evidence type="ECO:0000313" key="8">
    <source>
        <dbReference type="Proteomes" id="UP001551695"/>
    </source>
</evidence>
<comment type="similarity">
    <text evidence="2 6">Belongs to the short-chain dehydrogenases/reductases (SDR) family.</text>
</comment>
<dbReference type="CDD" id="cd05233">
    <property type="entry name" value="SDR_c"/>
    <property type="match status" value="1"/>
</dbReference>
<dbReference type="PROSITE" id="PS00061">
    <property type="entry name" value="ADH_SHORT"/>
    <property type="match status" value="1"/>
</dbReference>
<keyword evidence="8" id="KW-1185">Reference proteome</keyword>
<keyword evidence="3" id="KW-0964">Secreted</keyword>
<evidence type="ECO:0000256" key="2">
    <source>
        <dbReference type="ARBA" id="ARBA00006484"/>
    </source>
</evidence>
<dbReference type="RefSeq" id="WP_109526474.1">
    <property type="nucleotide sequence ID" value="NZ_JBFAKC010000005.1"/>
</dbReference>
<gene>
    <name evidence="7" type="ORF">AB0I48_14535</name>
</gene>
<comment type="catalytic activity">
    <reaction evidence="5">
        <text>a (3R)-hydroxyacyl-[ACP] + NADP(+) = a 3-oxoacyl-[ACP] + NADPH + H(+)</text>
        <dbReference type="Rhea" id="RHEA:17397"/>
        <dbReference type="Rhea" id="RHEA-COMP:9916"/>
        <dbReference type="Rhea" id="RHEA-COMP:9945"/>
        <dbReference type="ChEBI" id="CHEBI:15378"/>
        <dbReference type="ChEBI" id="CHEBI:57783"/>
        <dbReference type="ChEBI" id="CHEBI:58349"/>
        <dbReference type="ChEBI" id="CHEBI:78776"/>
        <dbReference type="ChEBI" id="CHEBI:78827"/>
        <dbReference type="EC" id="1.1.1.100"/>
    </reaction>
    <physiologicalReaction direction="right-to-left" evidence="5">
        <dbReference type="Rhea" id="RHEA:17399"/>
    </physiologicalReaction>
</comment>
<evidence type="ECO:0000256" key="4">
    <source>
        <dbReference type="ARBA" id="ARBA00040781"/>
    </source>
</evidence>
<dbReference type="InterPro" id="IPR020904">
    <property type="entry name" value="Sc_DH/Rdtase_CS"/>
</dbReference>
<dbReference type="PANTHER" id="PTHR42879">
    <property type="entry name" value="3-OXOACYL-(ACYL-CARRIER-PROTEIN) REDUCTASE"/>
    <property type="match status" value="1"/>
</dbReference>
<sequence length="259" mass="26641">MGSQLHGRTAVVTGASRGIGLAIVMALADEGARVIAGARTFGHELDDLVADGRVRRVATDLTAASAPDELVAAADDQVDVLVNNLGGAPARTEGFLAVTDHQWQTTLELNLLTAVRTTRAVLPSMLRDNGGNIINISSVNAALPEPLVVDYSAAKAGLSAFTKAISKEFGHRGIRANTISPGPVATDLWLGTDGVAATVSRTAGNTPEDVAASAASATDTGRFSTPDEIAALVLMLANDRGGNITGADFRIDGGYIPTW</sequence>
<dbReference type="Proteomes" id="UP001551695">
    <property type="component" value="Unassembled WGS sequence"/>
</dbReference>
<dbReference type="PRINTS" id="PR00081">
    <property type="entry name" value="GDHRDH"/>
</dbReference>
<organism evidence="7 8">
    <name type="scientific">Nocardia aurea</name>
    <dbReference type="NCBI Taxonomy" id="2144174"/>
    <lineage>
        <taxon>Bacteria</taxon>
        <taxon>Bacillati</taxon>
        <taxon>Actinomycetota</taxon>
        <taxon>Actinomycetes</taxon>
        <taxon>Mycobacteriales</taxon>
        <taxon>Nocardiaceae</taxon>
        <taxon>Nocardia</taxon>
    </lineage>
</organism>
<dbReference type="EMBL" id="JBFAKC010000005">
    <property type="protein sequence ID" value="MEV0708777.1"/>
    <property type="molecule type" value="Genomic_DNA"/>
</dbReference>
<reference evidence="7 8" key="1">
    <citation type="submission" date="2024-06" db="EMBL/GenBank/DDBJ databases">
        <title>The Natural Products Discovery Center: Release of the First 8490 Sequenced Strains for Exploring Actinobacteria Biosynthetic Diversity.</title>
        <authorList>
            <person name="Kalkreuter E."/>
            <person name="Kautsar S.A."/>
            <person name="Yang D."/>
            <person name="Bader C.D."/>
            <person name="Teijaro C.N."/>
            <person name="Fluegel L."/>
            <person name="Davis C.M."/>
            <person name="Simpson J.R."/>
            <person name="Lauterbach L."/>
            <person name="Steele A.D."/>
            <person name="Gui C."/>
            <person name="Meng S."/>
            <person name="Li G."/>
            <person name="Viehrig K."/>
            <person name="Ye F."/>
            <person name="Su P."/>
            <person name="Kiefer A.F."/>
            <person name="Nichols A."/>
            <person name="Cepeda A.J."/>
            <person name="Yan W."/>
            <person name="Fan B."/>
            <person name="Jiang Y."/>
            <person name="Adhikari A."/>
            <person name="Zheng C.-J."/>
            <person name="Schuster L."/>
            <person name="Cowan T.M."/>
            <person name="Smanski M.J."/>
            <person name="Chevrette M.G."/>
            <person name="De Carvalho L.P.S."/>
            <person name="Shen B."/>
        </authorList>
    </citation>
    <scope>NUCLEOTIDE SEQUENCE [LARGE SCALE GENOMIC DNA]</scope>
    <source>
        <strain evidence="7 8">NPDC050403</strain>
    </source>
</reference>
<name>A0ABV3FTM6_9NOCA</name>
<evidence type="ECO:0000256" key="5">
    <source>
        <dbReference type="ARBA" id="ARBA00047400"/>
    </source>
</evidence>
<accession>A0ABV3FTM6</accession>
<dbReference type="PRINTS" id="PR00080">
    <property type="entry name" value="SDRFAMILY"/>
</dbReference>
<keyword evidence="3" id="KW-0134">Cell wall</keyword>
<comment type="caution">
    <text evidence="7">The sequence shown here is derived from an EMBL/GenBank/DDBJ whole genome shotgun (WGS) entry which is preliminary data.</text>
</comment>
<dbReference type="InterPro" id="IPR036291">
    <property type="entry name" value="NAD(P)-bd_dom_sf"/>
</dbReference>
<dbReference type="InterPro" id="IPR050259">
    <property type="entry name" value="SDR"/>
</dbReference>
<dbReference type="InterPro" id="IPR002347">
    <property type="entry name" value="SDR_fam"/>
</dbReference>
<evidence type="ECO:0000256" key="1">
    <source>
        <dbReference type="ARBA" id="ARBA00004191"/>
    </source>
</evidence>
<evidence type="ECO:0000256" key="6">
    <source>
        <dbReference type="RuleBase" id="RU000363"/>
    </source>
</evidence>
<protein>
    <recommendedName>
        <fullName evidence="4">3-oxoacyl-[acyl-carrier-protein] reductase MabA</fullName>
    </recommendedName>
</protein>
<proteinExistence type="inferred from homology"/>
<comment type="subcellular location">
    <subcellularLocation>
        <location evidence="1">Secreted</location>
        <location evidence="1">Cell wall</location>
    </subcellularLocation>
</comment>
<evidence type="ECO:0000313" key="7">
    <source>
        <dbReference type="EMBL" id="MEV0708777.1"/>
    </source>
</evidence>
<evidence type="ECO:0000256" key="3">
    <source>
        <dbReference type="ARBA" id="ARBA00022512"/>
    </source>
</evidence>
<dbReference type="Pfam" id="PF00106">
    <property type="entry name" value="adh_short"/>
    <property type="match status" value="1"/>
</dbReference>
<dbReference type="Gene3D" id="3.40.50.720">
    <property type="entry name" value="NAD(P)-binding Rossmann-like Domain"/>
    <property type="match status" value="1"/>
</dbReference>